<dbReference type="AlphaFoldDB" id="A0A2W2AFU1"/>
<dbReference type="InterPro" id="IPR026444">
    <property type="entry name" value="Secre_tail"/>
</dbReference>
<evidence type="ECO:0000313" key="4">
    <source>
        <dbReference type="Proteomes" id="UP000248745"/>
    </source>
</evidence>
<accession>A0A2W2AFU1</accession>
<evidence type="ECO:0000313" key="3">
    <source>
        <dbReference type="EMBL" id="PZF71090.1"/>
    </source>
</evidence>
<dbReference type="Pfam" id="PF18962">
    <property type="entry name" value="Por_Secre_tail"/>
    <property type="match status" value="1"/>
</dbReference>
<dbReference type="Proteomes" id="UP000248745">
    <property type="component" value="Unassembled WGS sequence"/>
</dbReference>
<proteinExistence type="predicted"/>
<dbReference type="EMBL" id="QKTW01000027">
    <property type="protein sequence ID" value="PZF71090.1"/>
    <property type="molecule type" value="Genomic_DNA"/>
</dbReference>
<evidence type="ECO:0000256" key="1">
    <source>
        <dbReference type="SAM" id="SignalP"/>
    </source>
</evidence>
<organism evidence="3 4">
    <name type="scientific">Taibaiella soli</name>
    <dbReference type="NCBI Taxonomy" id="1649169"/>
    <lineage>
        <taxon>Bacteria</taxon>
        <taxon>Pseudomonadati</taxon>
        <taxon>Bacteroidota</taxon>
        <taxon>Chitinophagia</taxon>
        <taxon>Chitinophagales</taxon>
        <taxon>Chitinophagaceae</taxon>
        <taxon>Taibaiella</taxon>
    </lineage>
</organism>
<sequence length="333" mass="35025">MKKAISAIILSLSSLSAAQAQFAPQAGVSGTTAIPASSSQFVGWATHCDVQRGWMDIADQSLGRVSAGDSSVVVGAPDNYIMSLGDSGVAVLTFAHPIVNGPGYDFAVFENGFANPNNPEEAYLEFAFVEVSSDGVNYVRFPVTSNTQDTAQIAGTGEYMVASLVNNLAGKYIGNYGTPFDLSELSGAANLDLNNITHVRLVDVIGSIGALGTVDMNNHKINDPYPTPFPTGGFDLDAVGVINQSTTGVATINGNNAFRIYPNPATEKIVFHCDRTPEGATLSLTDVTGKIVLQQSVSGNDTEINLNACASGLYYLVLNDAKGNKWVEKISKL</sequence>
<dbReference type="OrthoDB" id="9792152at2"/>
<keyword evidence="1" id="KW-0732">Signal</keyword>
<evidence type="ECO:0000259" key="2">
    <source>
        <dbReference type="Pfam" id="PF18962"/>
    </source>
</evidence>
<feature type="chain" id="PRO_5016131106" evidence="1">
    <location>
        <begin position="23"/>
        <end position="333"/>
    </location>
</feature>
<comment type="caution">
    <text evidence="3">The sequence shown here is derived from an EMBL/GenBank/DDBJ whole genome shotgun (WGS) entry which is preliminary data.</text>
</comment>
<name>A0A2W2AFU1_9BACT</name>
<dbReference type="RefSeq" id="WP_111000825.1">
    <property type="nucleotide sequence ID" value="NZ_QKTW01000027.1"/>
</dbReference>
<protein>
    <submittedName>
        <fullName evidence="3">T9SS C-terminal target domain-containing protein</fullName>
    </submittedName>
</protein>
<keyword evidence="4" id="KW-1185">Reference proteome</keyword>
<dbReference type="NCBIfam" id="TIGR04183">
    <property type="entry name" value="Por_Secre_tail"/>
    <property type="match status" value="1"/>
</dbReference>
<feature type="signal peptide" evidence="1">
    <location>
        <begin position="1"/>
        <end position="22"/>
    </location>
</feature>
<gene>
    <name evidence="3" type="ORF">DN068_20545</name>
</gene>
<feature type="domain" description="Secretion system C-terminal sorting" evidence="2">
    <location>
        <begin position="260"/>
        <end position="330"/>
    </location>
</feature>
<reference evidence="3 4" key="1">
    <citation type="submission" date="2018-06" db="EMBL/GenBank/DDBJ databases">
        <title>Mucibacter soli gen. nov., sp. nov., a new member of the family Chitinophagaceae producing mucin.</title>
        <authorList>
            <person name="Kim M.-K."/>
            <person name="Park S."/>
            <person name="Kim T.-S."/>
            <person name="Joung Y."/>
            <person name="Han J.-H."/>
            <person name="Kim S.B."/>
        </authorList>
    </citation>
    <scope>NUCLEOTIDE SEQUENCE [LARGE SCALE GENOMIC DNA]</scope>
    <source>
        <strain evidence="3 4">R1-15</strain>
    </source>
</reference>